<evidence type="ECO:0000313" key="2">
    <source>
        <dbReference type="Proteomes" id="UP001153069"/>
    </source>
</evidence>
<name>A0A9N8EZJ5_9STRA</name>
<sequence length="130" mass="14624">MIAKLRAPRFFSHRQQHTLIFVIGTIHKTVLCSDRFVLSIRITTPTTLPTMTSTFDEFLSGCQKALLQDETNGDKAALAKKLDAMEDMTKRFRESHAAKDRPSRCQGWEHCSLSMVPTAMVPTANVPFVV</sequence>
<comment type="caution">
    <text evidence="1">The sequence shown here is derived from an EMBL/GenBank/DDBJ whole genome shotgun (WGS) entry which is preliminary data.</text>
</comment>
<reference evidence="1" key="1">
    <citation type="submission" date="2020-06" db="EMBL/GenBank/DDBJ databases">
        <authorList>
            <consortium name="Plant Systems Biology data submission"/>
        </authorList>
    </citation>
    <scope>NUCLEOTIDE SEQUENCE</scope>
    <source>
        <strain evidence="1">D6</strain>
    </source>
</reference>
<dbReference type="Proteomes" id="UP001153069">
    <property type="component" value="Unassembled WGS sequence"/>
</dbReference>
<accession>A0A9N8EZJ5</accession>
<gene>
    <name evidence="1" type="ORF">SEMRO_2429_G327420.1</name>
</gene>
<evidence type="ECO:0000313" key="1">
    <source>
        <dbReference type="EMBL" id="CAB9529215.1"/>
    </source>
</evidence>
<dbReference type="EMBL" id="CAICTM010002427">
    <property type="protein sequence ID" value="CAB9529215.1"/>
    <property type="molecule type" value="Genomic_DNA"/>
</dbReference>
<proteinExistence type="predicted"/>
<dbReference type="AlphaFoldDB" id="A0A9N8EZJ5"/>
<organism evidence="1 2">
    <name type="scientific">Seminavis robusta</name>
    <dbReference type="NCBI Taxonomy" id="568900"/>
    <lineage>
        <taxon>Eukaryota</taxon>
        <taxon>Sar</taxon>
        <taxon>Stramenopiles</taxon>
        <taxon>Ochrophyta</taxon>
        <taxon>Bacillariophyta</taxon>
        <taxon>Bacillariophyceae</taxon>
        <taxon>Bacillariophycidae</taxon>
        <taxon>Naviculales</taxon>
        <taxon>Naviculaceae</taxon>
        <taxon>Seminavis</taxon>
    </lineage>
</organism>
<keyword evidence="2" id="KW-1185">Reference proteome</keyword>
<protein>
    <submittedName>
        <fullName evidence="1">Uncharacterized protein</fullName>
    </submittedName>
</protein>